<accession>A0ABT0GJQ0</accession>
<reference evidence="2" key="1">
    <citation type="submission" date="2022-04" db="EMBL/GenBank/DDBJ databases">
        <title>Lysobacter sp. CAU 1642 isolated from sea sand.</title>
        <authorList>
            <person name="Kim W."/>
        </authorList>
    </citation>
    <scope>NUCLEOTIDE SEQUENCE</scope>
    <source>
        <strain evidence="2">CAU 1642</strain>
    </source>
</reference>
<dbReference type="Proteomes" id="UP001431449">
    <property type="component" value="Unassembled WGS sequence"/>
</dbReference>
<keyword evidence="3" id="KW-1185">Reference proteome</keyword>
<feature type="signal peptide" evidence="1">
    <location>
        <begin position="1"/>
        <end position="23"/>
    </location>
</feature>
<organism evidence="2 3">
    <name type="scientific">Pseudomarimonas salicorniae</name>
    <dbReference type="NCBI Taxonomy" id="2933270"/>
    <lineage>
        <taxon>Bacteria</taxon>
        <taxon>Pseudomonadati</taxon>
        <taxon>Pseudomonadota</taxon>
        <taxon>Gammaproteobacteria</taxon>
        <taxon>Lysobacterales</taxon>
        <taxon>Lysobacteraceae</taxon>
        <taxon>Pseudomarimonas</taxon>
    </lineage>
</organism>
<sequence length="196" mass="20602">MTLLRCLAAALLLPVLVSCTSTGSQDSSEAGPGAVATETAAPELLNGSFDAAEHPLHGWEKGVHANPDSYRFEIRTGEECLSNPCVAIIQQGSEPWGGIFQMINLPGQKPGGVRFVAMFRGIDADSPTHLQALVKRPGRPDDIHEAKVDLLPVFAPVTLDVTLPEDASAVEIGVVHHGQGAVVVDDVSMSLLPGQP</sequence>
<proteinExistence type="predicted"/>
<dbReference type="RefSeq" id="WP_248210096.1">
    <property type="nucleotide sequence ID" value="NZ_JALNMH010000010.1"/>
</dbReference>
<feature type="chain" id="PRO_5045173662" evidence="1">
    <location>
        <begin position="24"/>
        <end position="196"/>
    </location>
</feature>
<protein>
    <submittedName>
        <fullName evidence="2">Uncharacterized protein</fullName>
    </submittedName>
</protein>
<gene>
    <name evidence="2" type="ORF">M0G41_13015</name>
</gene>
<keyword evidence="1" id="KW-0732">Signal</keyword>
<comment type="caution">
    <text evidence="2">The sequence shown here is derived from an EMBL/GenBank/DDBJ whole genome shotgun (WGS) entry which is preliminary data.</text>
</comment>
<name>A0ABT0GJQ0_9GAMM</name>
<evidence type="ECO:0000313" key="2">
    <source>
        <dbReference type="EMBL" id="MCK7594587.1"/>
    </source>
</evidence>
<dbReference type="EMBL" id="JALNMH010000010">
    <property type="protein sequence ID" value="MCK7594587.1"/>
    <property type="molecule type" value="Genomic_DNA"/>
</dbReference>
<evidence type="ECO:0000313" key="3">
    <source>
        <dbReference type="Proteomes" id="UP001431449"/>
    </source>
</evidence>
<evidence type="ECO:0000256" key="1">
    <source>
        <dbReference type="SAM" id="SignalP"/>
    </source>
</evidence>
<dbReference type="PROSITE" id="PS51257">
    <property type="entry name" value="PROKAR_LIPOPROTEIN"/>
    <property type="match status" value="1"/>
</dbReference>